<dbReference type="AlphaFoldDB" id="A0A3A8QJX6"/>
<accession>A0A3A8QJX6</accession>
<evidence type="ECO:0000313" key="2">
    <source>
        <dbReference type="EMBL" id="RKH69003.1"/>
    </source>
</evidence>
<feature type="domain" description="NAD(P)-binding" evidence="1">
    <location>
        <begin position="6"/>
        <end position="186"/>
    </location>
</feature>
<dbReference type="InterPro" id="IPR016040">
    <property type="entry name" value="NAD(P)-bd_dom"/>
</dbReference>
<dbReference type="EMBL" id="RAWB01000002">
    <property type="protein sequence ID" value="RKH69003.1"/>
    <property type="molecule type" value="Genomic_DNA"/>
</dbReference>
<protein>
    <submittedName>
        <fullName evidence="2">SDR family oxidoreductase</fullName>
    </submittedName>
</protein>
<dbReference type="PANTHER" id="PTHR47129:SF1">
    <property type="entry name" value="NMRA-LIKE DOMAIN-CONTAINING PROTEIN"/>
    <property type="match status" value="1"/>
</dbReference>
<sequence>MIVVTGATGQLGRLIVEKLITRVPVDRVGISVRDTRKAQDLAARGVRVREGDFAEPKGLVHAFEGASQVLIVSSNAAAYGGDPLAQHRSAIEAARSAGARRIVYTSHMGVSRMSAFPPMLDHAETERMLGESGLAWTALRNGFYASSAMFLLEKGLQTGVFEAPADGKVSWTTHADLAEAAAVILANEGQYDGPTPPLTASEALDFGELCDLASSVLGRPLRRSTVSEDEMGAKLAANNMPPRAVALSLGLYRASHHGEFATVDPTLRKLLGRAPTSMREVIAQKPGRPA</sequence>
<keyword evidence="3" id="KW-1185">Reference proteome</keyword>
<dbReference type="InterPro" id="IPR052718">
    <property type="entry name" value="NmrA-type_oxidoreductase"/>
</dbReference>
<comment type="caution">
    <text evidence="2">The sequence shown here is derived from an EMBL/GenBank/DDBJ whole genome shotgun (WGS) entry which is preliminary data.</text>
</comment>
<dbReference type="SUPFAM" id="SSF51735">
    <property type="entry name" value="NAD(P)-binding Rossmann-fold domains"/>
    <property type="match status" value="1"/>
</dbReference>
<gene>
    <name evidence="2" type="ORF">D7V93_00320</name>
</gene>
<dbReference type="Gene3D" id="3.40.50.720">
    <property type="entry name" value="NAD(P)-binding Rossmann-like Domain"/>
    <property type="match status" value="1"/>
</dbReference>
<name>A0A3A8QJX6_9BACT</name>
<dbReference type="Pfam" id="PF13460">
    <property type="entry name" value="NAD_binding_10"/>
    <property type="match status" value="1"/>
</dbReference>
<dbReference type="Gene3D" id="3.90.25.10">
    <property type="entry name" value="UDP-galactose 4-epimerase, domain 1"/>
    <property type="match status" value="1"/>
</dbReference>
<evidence type="ECO:0000313" key="3">
    <source>
        <dbReference type="Proteomes" id="UP000272888"/>
    </source>
</evidence>
<dbReference type="PANTHER" id="PTHR47129">
    <property type="entry name" value="QUINONE OXIDOREDUCTASE 2"/>
    <property type="match status" value="1"/>
</dbReference>
<evidence type="ECO:0000259" key="1">
    <source>
        <dbReference type="Pfam" id="PF13460"/>
    </source>
</evidence>
<dbReference type="RefSeq" id="WP_120641402.1">
    <property type="nucleotide sequence ID" value="NZ_RAWB01000002.1"/>
</dbReference>
<dbReference type="InterPro" id="IPR036291">
    <property type="entry name" value="NAD(P)-bd_dom_sf"/>
</dbReference>
<dbReference type="Proteomes" id="UP000272888">
    <property type="component" value="Unassembled WGS sequence"/>
</dbReference>
<reference evidence="3" key="1">
    <citation type="submission" date="2018-09" db="EMBL/GenBank/DDBJ databases">
        <authorList>
            <person name="Livingstone P.G."/>
            <person name="Whitworth D.E."/>
        </authorList>
    </citation>
    <scope>NUCLEOTIDE SEQUENCE [LARGE SCALE GENOMIC DNA]</scope>
    <source>
        <strain evidence="3">CA051B</strain>
    </source>
</reference>
<dbReference type="CDD" id="cd05269">
    <property type="entry name" value="TMR_SDR_a"/>
    <property type="match status" value="1"/>
</dbReference>
<proteinExistence type="predicted"/>
<organism evidence="2 3">
    <name type="scientific">Corallococcus llansteffanensis</name>
    <dbReference type="NCBI Taxonomy" id="2316731"/>
    <lineage>
        <taxon>Bacteria</taxon>
        <taxon>Pseudomonadati</taxon>
        <taxon>Myxococcota</taxon>
        <taxon>Myxococcia</taxon>
        <taxon>Myxococcales</taxon>
        <taxon>Cystobacterineae</taxon>
        <taxon>Myxococcaceae</taxon>
        <taxon>Corallococcus</taxon>
    </lineage>
</organism>